<feature type="transmembrane region" description="Helical" evidence="1">
    <location>
        <begin position="58"/>
        <end position="84"/>
    </location>
</feature>
<feature type="transmembrane region" description="Helical" evidence="1">
    <location>
        <begin position="187"/>
        <end position="208"/>
    </location>
</feature>
<feature type="transmembrane region" description="Helical" evidence="1">
    <location>
        <begin position="134"/>
        <end position="154"/>
    </location>
</feature>
<evidence type="ECO:0000313" key="2">
    <source>
        <dbReference type="EMBL" id="KKN07427.1"/>
    </source>
</evidence>
<dbReference type="InterPro" id="IPR031617">
    <property type="entry name" value="PelG"/>
</dbReference>
<evidence type="ECO:0000256" key="1">
    <source>
        <dbReference type="SAM" id="Phobius"/>
    </source>
</evidence>
<dbReference type="AlphaFoldDB" id="A0A0F9N6G0"/>
<feature type="transmembrane region" description="Helical" evidence="1">
    <location>
        <begin position="271"/>
        <end position="289"/>
    </location>
</feature>
<protein>
    <recommendedName>
        <fullName evidence="3">Histidine kinase</fullName>
    </recommendedName>
</protein>
<feature type="transmembrane region" description="Helical" evidence="1">
    <location>
        <begin position="161"/>
        <end position="181"/>
    </location>
</feature>
<organism evidence="2">
    <name type="scientific">marine sediment metagenome</name>
    <dbReference type="NCBI Taxonomy" id="412755"/>
    <lineage>
        <taxon>unclassified sequences</taxon>
        <taxon>metagenomes</taxon>
        <taxon>ecological metagenomes</taxon>
    </lineage>
</organism>
<reference evidence="2" key="1">
    <citation type="journal article" date="2015" name="Nature">
        <title>Complex archaea that bridge the gap between prokaryotes and eukaryotes.</title>
        <authorList>
            <person name="Spang A."/>
            <person name="Saw J.H."/>
            <person name="Jorgensen S.L."/>
            <person name="Zaremba-Niedzwiedzka K."/>
            <person name="Martijn J."/>
            <person name="Lind A.E."/>
            <person name="van Eijk R."/>
            <person name="Schleper C."/>
            <person name="Guy L."/>
            <person name="Ettema T.J."/>
        </authorList>
    </citation>
    <scope>NUCLEOTIDE SEQUENCE</scope>
</reference>
<feature type="transmembrane region" description="Helical" evidence="1">
    <location>
        <begin position="228"/>
        <end position="251"/>
    </location>
</feature>
<feature type="transmembrane region" description="Helical" evidence="1">
    <location>
        <begin position="363"/>
        <end position="387"/>
    </location>
</feature>
<feature type="transmembrane region" description="Helical" evidence="1">
    <location>
        <begin position="105"/>
        <end position="128"/>
    </location>
</feature>
<dbReference type="Pfam" id="PF16933">
    <property type="entry name" value="PelG"/>
    <property type="match status" value="1"/>
</dbReference>
<name>A0A0F9N6G0_9ZZZZ</name>
<feature type="transmembrane region" description="Helical" evidence="1">
    <location>
        <begin position="23"/>
        <end position="52"/>
    </location>
</feature>
<feature type="transmembrane region" description="Helical" evidence="1">
    <location>
        <begin position="394"/>
        <end position="413"/>
    </location>
</feature>
<keyword evidence="1" id="KW-0472">Membrane</keyword>
<evidence type="ECO:0008006" key="3">
    <source>
        <dbReference type="Google" id="ProtNLM"/>
    </source>
</evidence>
<keyword evidence="1" id="KW-0812">Transmembrane</keyword>
<sequence>MAGIGFEIRKILKKNTLLSVFEAYGYAGLIGSGPWLLSIVALMLIGILSLGVVLPKVLIIQFLTLVTYMMAASLILTGGLQLLLTRFIADLFFQKEEAKVLPNLLGAQLITTIAALLVGLAVWPMLPIPVVTKIIILGAFVSLCNQWLGAIFLSGMKEYRLILITMLSGYAFMVLLAYLLRDWQLDGLFFAFFAGEALLFFSFLFMIIRRYPGEKLISFDFLSNKKVYYSLFFCGLFYNIGVWADKIIFWYSPSTSIQIIGTLRASPIYDLPIFLAYLSIIPGMAVFLVKMETDFVEEYDRFYTAIRGGSSLEEIYILKDSMIQTARAGLYDIFKIQGITVACLLLWGEQILTFIGIDPNYKTLLFIDVVGVGVQVIFLSILNILFYLDKRSTVLFLAGLFLVINVVLTLLSIAFGPQFYGYGFALATIITSVVGLFWLSKQFEDLEYETFMLQ</sequence>
<gene>
    <name evidence="2" type="ORF">LCGC14_1067020</name>
</gene>
<keyword evidence="1" id="KW-1133">Transmembrane helix</keyword>
<accession>A0A0F9N6G0</accession>
<feature type="transmembrane region" description="Helical" evidence="1">
    <location>
        <begin position="419"/>
        <end position="439"/>
    </location>
</feature>
<comment type="caution">
    <text evidence="2">The sequence shown here is derived from an EMBL/GenBank/DDBJ whole genome shotgun (WGS) entry which is preliminary data.</text>
</comment>
<feature type="transmembrane region" description="Helical" evidence="1">
    <location>
        <begin position="336"/>
        <end position="357"/>
    </location>
</feature>
<dbReference type="EMBL" id="LAZR01004572">
    <property type="protein sequence ID" value="KKN07427.1"/>
    <property type="molecule type" value="Genomic_DNA"/>
</dbReference>
<proteinExistence type="predicted"/>